<dbReference type="PROSITE" id="PS51319">
    <property type="entry name" value="TFIIS_N"/>
    <property type="match status" value="1"/>
</dbReference>
<keyword evidence="10" id="KW-1185">Reference proteome</keyword>
<dbReference type="InterPro" id="IPR017923">
    <property type="entry name" value="TFIIS_N"/>
</dbReference>
<evidence type="ECO:0000256" key="3">
    <source>
        <dbReference type="ARBA" id="ARBA00023242"/>
    </source>
</evidence>
<evidence type="ECO:0000256" key="7">
    <source>
        <dbReference type="SAM" id="MobiDB-lite"/>
    </source>
</evidence>
<reference evidence="9" key="1">
    <citation type="journal article" date="2020" name="Stud. Mycol.">
        <title>101 Dothideomycetes genomes: a test case for predicting lifestyles and emergence of pathogens.</title>
        <authorList>
            <person name="Haridas S."/>
            <person name="Albert R."/>
            <person name="Binder M."/>
            <person name="Bloem J."/>
            <person name="Labutti K."/>
            <person name="Salamov A."/>
            <person name="Andreopoulos B."/>
            <person name="Baker S."/>
            <person name="Barry K."/>
            <person name="Bills G."/>
            <person name="Bluhm B."/>
            <person name="Cannon C."/>
            <person name="Castanera R."/>
            <person name="Culley D."/>
            <person name="Daum C."/>
            <person name="Ezra D."/>
            <person name="Gonzalez J."/>
            <person name="Henrissat B."/>
            <person name="Kuo A."/>
            <person name="Liang C."/>
            <person name="Lipzen A."/>
            <person name="Lutzoni F."/>
            <person name="Magnuson J."/>
            <person name="Mondo S."/>
            <person name="Nolan M."/>
            <person name="Ohm R."/>
            <person name="Pangilinan J."/>
            <person name="Park H.-J."/>
            <person name="Ramirez L."/>
            <person name="Alfaro M."/>
            <person name="Sun H."/>
            <person name="Tritt A."/>
            <person name="Yoshinaga Y."/>
            <person name="Zwiers L.-H."/>
            <person name="Turgeon B."/>
            <person name="Goodwin S."/>
            <person name="Spatafora J."/>
            <person name="Crous P."/>
            <person name="Grigoriev I."/>
        </authorList>
    </citation>
    <scope>NUCLEOTIDE SEQUENCE</scope>
    <source>
        <strain evidence="9">CBS 101060</strain>
    </source>
</reference>
<dbReference type="Gene3D" id="1.20.930.10">
    <property type="entry name" value="Conserved domain common to transcription factors TFIIS, elongin A, CRSP70"/>
    <property type="match status" value="1"/>
</dbReference>
<proteinExistence type="inferred from homology"/>
<dbReference type="InterPro" id="IPR035441">
    <property type="entry name" value="TFIIS/LEDGF_dom_sf"/>
</dbReference>
<sequence length="448" mass="50551">MEDVELPPQLEMVSGGPEAGHDPNDPLRPEIDEENSTPTPPVADPTLDMEVTEDAEDKEDGLDDESDLSEIDEAQFEDFDAANVAIEERPIMVDESNVNALGVHKRKRTEGEEASRKKKERKREKPKKSRKRREDDDNFSGGEELEGKRNRKKEGGERRERARTTRKATPEDDESLTPEERRRRALDRAMDAALRNPNKRLRKKDGIDLETLADEEIQDMRKRMGDAAAADLAARERGEPAMLKLRMLPEVISLLSRRTIQNSIVDPDNNLMEGVRFFLEPLSDGSMPAYNIQRELFAALEKLPITKDTLIASGLGKVVHFYTKSPKVEANIKRQADRLVNEWKRPILRRTDDYRKKEFKEAEYDPNRLPIRPSQGGNSQLSAATAAAREKMLATPTVMNRARITGSQTSYTIVPKNNVVPGSQPVRAPGAAGDAFRRLKATQAKARR</sequence>
<feature type="region of interest" description="Disordered" evidence="7">
    <location>
        <begin position="1"/>
        <end position="76"/>
    </location>
</feature>
<accession>A0A9P4SDK2</accession>
<evidence type="ECO:0000313" key="10">
    <source>
        <dbReference type="Proteomes" id="UP000799429"/>
    </source>
</evidence>
<evidence type="ECO:0000256" key="1">
    <source>
        <dbReference type="ARBA" id="ARBA00023015"/>
    </source>
</evidence>
<comment type="function">
    <text evidence="4">Transcription factor involved in RNA polymerase II transcription regulation. May function in both SPT15/TBP post-recruitment and recruitment steps of transcription.</text>
</comment>
<feature type="compositionally biased region" description="Acidic residues" evidence="7">
    <location>
        <begin position="50"/>
        <end position="76"/>
    </location>
</feature>
<evidence type="ECO:0000259" key="8">
    <source>
        <dbReference type="PROSITE" id="PS51319"/>
    </source>
</evidence>
<evidence type="ECO:0000256" key="5">
    <source>
        <dbReference type="ARBA" id="ARBA00037992"/>
    </source>
</evidence>
<dbReference type="GO" id="GO:0005634">
    <property type="term" value="C:nucleus"/>
    <property type="evidence" value="ECO:0007669"/>
    <property type="project" value="UniProtKB-SubCell"/>
</dbReference>
<evidence type="ECO:0000256" key="6">
    <source>
        <dbReference type="PROSITE-ProRule" id="PRU00649"/>
    </source>
</evidence>
<dbReference type="Pfam" id="PF08711">
    <property type="entry name" value="Med26"/>
    <property type="match status" value="1"/>
</dbReference>
<feature type="domain" description="TFIIS N-terminal" evidence="8">
    <location>
        <begin position="273"/>
        <end position="350"/>
    </location>
</feature>
<dbReference type="OrthoDB" id="21124at2759"/>
<dbReference type="FunFam" id="1.20.930.10:FF:000003">
    <property type="entry name" value="Putative Transcription factor IWS1"/>
    <property type="match status" value="1"/>
</dbReference>
<dbReference type="GO" id="GO:0016973">
    <property type="term" value="P:poly(A)+ mRNA export from nucleus"/>
    <property type="evidence" value="ECO:0007669"/>
    <property type="project" value="TreeGrafter"/>
</dbReference>
<feature type="compositionally biased region" description="Basic residues" evidence="7">
    <location>
        <begin position="116"/>
        <end position="131"/>
    </location>
</feature>
<comment type="similarity">
    <text evidence="5">Belongs to the IWS1 family.</text>
</comment>
<evidence type="ECO:0000256" key="4">
    <source>
        <dbReference type="ARBA" id="ARBA00037349"/>
    </source>
</evidence>
<dbReference type="SUPFAM" id="SSF47676">
    <property type="entry name" value="Conserved domain common to transcription factors TFIIS, elongin A, CRSP70"/>
    <property type="match status" value="1"/>
</dbReference>
<keyword evidence="1" id="KW-0805">Transcription regulation</keyword>
<comment type="subcellular location">
    <subcellularLocation>
        <location evidence="6">Nucleus</location>
    </subcellularLocation>
</comment>
<dbReference type="Proteomes" id="UP000799429">
    <property type="component" value="Unassembled WGS sequence"/>
</dbReference>
<evidence type="ECO:0000256" key="2">
    <source>
        <dbReference type="ARBA" id="ARBA00023163"/>
    </source>
</evidence>
<dbReference type="PANTHER" id="PTHR46010:SF1">
    <property type="entry name" value="PROTEIN IWS1 HOMOLOG"/>
    <property type="match status" value="1"/>
</dbReference>
<protein>
    <recommendedName>
        <fullName evidence="8">TFIIS N-terminal domain-containing protein</fullName>
    </recommendedName>
</protein>
<feature type="region of interest" description="Disordered" evidence="7">
    <location>
        <begin position="88"/>
        <end position="182"/>
    </location>
</feature>
<dbReference type="PANTHER" id="PTHR46010">
    <property type="entry name" value="PROTEIN IWS1 HOMOLOG"/>
    <property type="match status" value="1"/>
</dbReference>
<name>A0A9P4SDK2_9PEZI</name>
<evidence type="ECO:0000313" key="9">
    <source>
        <dbReference type="EMBL" id="KAF2840409.1"/>
    </source>
</evidence>
<gene>
    <name evidence="9" type="ORF">M501DRAFT_1002761</name>
</gene>
<feature type="compositionally biased region" description="Basic and acidic residues" evidence="7">
    <location>
        <begin position="145"/>
        <end position="163"/>
    </location>
</feature>
<feature type="compositionally biased region" description="Basic and acidic residues" evidence="7">
    <location>
        <begin position="19"/>
        <end position="30"/>
    </location>
</feature>
<keyword evidence="2" id="KW-0804">Transcription</keyword>
<organism evidence="9 10">
    <name type="scientific">Patellaria atrata CBS 101060</name>
    <dbReference type="NCBI Taxonomy" id="1346257"/>
    <lineage>
        <taxon>Eukaryota</taxon>
        <taxon>Fungi</taxon>
        <taxon>Dikarya</taxon>
        <taxon>Ascomycota</taxon>
        <taxon>Pezizomycotina</taxon>
        <taxon>Dothideomycetes</taxon>
        <taxon>Dothideomycetes incertae sedis</taxon>
        <taxon>Patellariales</taxon>
        <taxon>Patellariaceae</taxon>
        <taxon>Patellaria</taxon>
    </lineage>
</organism>
<comment type="caution">
    <text evidence="9">The sequence shown here is derived from an EMBL/GenBank/DDBJ whole genome shotgun (WGS) entry which is preliminary data.</text>
</comment>
<dbReference type="EMBL" id="MU006093">
    <property type="protein sequence ID" value="KAF2840409.1"/>
    <property type="molecule type" value="Genomic_DNA"/>
</dbReference>
<dbReference type="AlphaFoldDB" id="A0A9P4SDK2"/>
<feature type="region of interest" description="Disordered" evidence="7">
    <location>
        <begin position="414"/>
        <end position="448"/>
    </location>
</feature>
<dbReference type="InterPro" id="IPR051037">
    <property type="entry name" value="RNAPII_TF_IWS1"/>
</dbReference>
<keyword evidence="3 6" id="KW-0539">Nucleus</keyword>